<keyword evidence="3 6" id="KW-0812">Transmembrane</keyword>
<evidence type="ECO:0000256" key="3">
    <source>
        <dbReference type="ARBA" id="ARBA00022692"/>
    </source>
</evidence>
<evidence type="ECO:0000256" key="5">
    <source>
        <dbReference type="ARBA" id="ARBA00023136"/>
    </source>
</evidence>
<keyword evidence="5 6" id="KW-0472">Membrane</keyword>
<dbReference type="InterPro" id="IPR051449">
    <property type="entry name" value="ABC-2_transporter_component"/>
</dbReference>
<evidence type="ECO:0000313" key="8">
    <source>
        <dbReference type="Proteomes" id="UP000059672"/>
    </source>
</evidence>
<dbReference type="GO" id="GO:0140359">
    <property type="term" value="F:ABC-type transporter activity"/>
    <property type="evidence" value="ECO:0007669"/>
    <property type="project" value="InterPro"/>
</dbReference>
<dbReference type="NCBIfam" id="TIGR03518">
    <property type="entry name" value="ABC_perm_GldF"/>
    <property type="match status" value="1"/>
</dbReference>
<comment type="subcellular location">
    <subcellularLocation>
        <location evidence="1">Cell membrane</location>
        <topology evidence="1">Multi-pass membrane protein</topology>
    </subcellularLocation>
</comment>
<proteinExistence type="predicted"/>
<keyword evidence="2" id="KW-1003">Cell membrane</keyword>
<feature type="transmembrane region" description="Helical" evidence="6">
    <location>
        <begin position="220"/>
        <end position="238"/>
    </location>
</feature>
<dbReference type="GO" id="GO:0005886">
    <property type="term" value="C:plasma membrane"/>
    <property type="evidence" value="ECO:0007669"/>
    <property type="project" value="UniProtKB-SubCell"/>
</dbReference>
<evidence type="ECO:0000313" key="7">
    <source>
        <dbReference type="EMBL" id="AMC09808.1"/>
    </source>
</evidence>
<keyword evidence="4 6" id="KW-1133">Transmembrane helix</keyword>
<dbReference type="PATRIC" id="fig|1622118.3.peg.77"/>
<dbReference type="RefSeq" id="WP_068205526.1">
    <property type="nucleotide sequence ID" value="NZ_CP013355.1"/>
</dbReference>
<dbReference type="KEGG" id="lut:Lupro_00370"/>
<reference evidence="7 8" key="2">
    <citation type="journal article" date="2016" name="Int. J. Syst. Evol. Microbiol.">
        <title>Lutibacter profundi sp. nov., isolated from a deep-sea hydrothermal system on the Arctic Mid-Ocean Ridge and emended description of the genus Lutibacter.</title>
        <authorList>
            <person name="Le Moine Bauer S."/>
            <person name="Roalkvam I."/>
            <person name="Steen I.H."/>
            <person name="Dahle H."/>
        </authorList>
    </citation>
    <scope>NUCLEOTIDE SEQUENCE [LARGE SCALE GENOMIC DNA]</scope>
    <source>
        <strain evidence="7 8">LP1</strain>
    </source>
</reference>
<evidence type="ECO:0000256" key="4">
    <source>
        <dbReference type="ARBA" id="ARBA00022989"/>
    </source>
</evidence>
<dbReference type="EMBL" id="CP013355">
    <property type="protein sequence ID" value="AMC09808.1"/>
    <property type="molecule type" value="Genomic_DNA"/>
</dbReference>
<evidence type="ECO:0000256" key="1">
    <source>
        <dbReference type="ARBA" id="ARBA00004651"/>
    </source>
</evidence>
<feature type="transmembrane region" description="Helical" evidence="6">
    <location>
        <begin position="12"/>
        <end position="36"/>
    </location>
</feature>
<dbReference type="PANTHER" id="PTHR30294:SF29">
    <property type="entry name" value="MULTIDRUG ABC TRANSPORTER PERMEASE YBHS-RELATED"/>
    <property type="match status" value="1"/>
</dbReference>
<name>A0A0X8G4A1_9FLAO</name>
<evidence type="ECO:0000256" key="6">
    <source>
        <dbReference type="SAM" id="Phobius"/>
    </source>
</evidence>
<feature type="transmembrane region" description="Helical" evidence="6">
    <location>
        <begin position="56"/>
        <end position="74"/>
    </location>
</feature>
<evidence type="ECO:0000256" key="2">
    <source>
        <dbReference type="ARBA" id="ARBA00022475"/>
    </source>
</evidence>
<feature type="transmembrane region" description="Helical" evidence="6">
    <location>
        <begin position="95"/>
        <end position="119"/>
    </location>
</feature>
<dbReference type="Proteomes" id="UP000059672">
    <property type="component" value="Chromosome"/>
</dbReference>
<feature type="transmembrane region" description="Helical" evidence="6">
    <location>
        <begin position="165"/>
        <end position="182"/>
    </location>
</feature>
<protein>
    <submittedName>
        <fullName evidence="7">Gliding motility-associated ABC transporter permease subunit GldF</fullName>
    </submittedName>
</protein>
<dbReference type="OrthoDB" id="9794512at2"/>
<gene>
    <name evidence="7" type="ORF">Lupro_00370</name>
</gene>
<dbReference type="STRING" id="1622118.Lupro_00370"/>
<keyword evidence="8" id="KW-1185">Reference proteome</keyword>
<dbReference type="Pfam" id="PF12679">
    <property type="entry name" value="ABC2_membrane_2"/>
    <property type="match status" value="1"/>
</dbReference>
<dbReference type="InterPro" id="IPR019860">
    <property type="entry name" value="Motility-assoc_ABC_perm_GldF"/>
</dbReference>
<reference evidence="8" key="1">
    <citation type="submission" date="2015-12" db="EMBL/GenBank/DDBJ databases">
        <title>Complete genome sequence of Lutibacter profundus strain LP1.</title>
        <authorList>
            <person name="Wissuwa J."/>
            <person name="Le Moine Bauer S."/>
            <person name="Stokke R."/>
            <person name="Dahle H."/>
            <person name="Steen I.H."/>
        </authorList>
    </citation>
    <scope>NUCLEOTIDE SEQUENCE [LARGE SCALE GENOMIC DNA]</scope>
    <source>
        <strain evidence="8">LP1</strain>
    </source>
</reference>
<dbReference type="PANTHER" id="PTHR30294">
    <property type="entry name" value="MEMBRANE COMPONENT OF ABC TRANSPORTER YHHJ-RELATED"/>
    <property type="match status" value="1"/>
</dbReference>
<sequence length="242" mass="27491">MKSILLKELNSFFSSPIAYLVIAVYLLINGLFLWVFDGDFNILHAGFADLNNYFLLAPWIFIFLIPAITMRSFSDEINTGTLELLKTKPITNWQLIFGKYFASLILVIIAIAPTLIYIYSVFQLGNPIGNIEFGSTVGSFIGLLFLASTYTSIGVFASTISKNQIVSFIIAVFISFFFYYGFEALSSYNLFGNLDYTIQNFGMSAHFNSISKGVIDTRDLIYFITLTYFFLLLTNFRVQYEH</sequence>
<accession>A0A0X8G4A1</accession>
<dbReference type="AlphaFoldDB" id="A0A0X8G4A1"/>
<organism evidence="7 8">
    <name type="scientific">Lutibacter profundi</name>
    <dbReference type="NCBI Taxonomy" id="1622118"/>
    <lineage>
        <taxon>Bacteria</taxon>
        <taxon>Pseudomonadati</taxon>
        <taxon>Bacteroidota</taxon>
        <taxon>Flavobacteriia</taxon>
        <taxon>Flavobacteriales</taxon>
        <taxon>Flavobacteriaceae</taxon>
        <taxon>Lutibacter</taxon>
    </lineage>
</organism>
<feature type="transmembrane region" description="Helical" evidence="6">
    <location>
        <begin position="139"/>
        <end position="158"/>
    </location>
</feature>